<dbReference type="CDD" id="cd04301">
    <property type="entry name" value="NAT_SF"/>
    <property type="match status" value="1"/>
</dbReference>
<gene>
    <name evidence="2" type="ORF">OO016_07080</name>
</gene>
<dbReference type="AlphaFoldDB" id="A0AAE3SPC0"/>
<dbReference type="RefSeq" id="WP_266011995.1">
    <property type="nucleotide sequence ID" value="NZ_JAPFQP010000002.1"/>
</dbReference>
<dbReference type="Gene3D" id="3.40.630.30">
    <property type="match status" value="1"/>
</dbReference>
<dbReference type="InterPro" id="IPR000182">
    <property type="entry name" value="GNAT_dom"/>
</dbReference>
<dbReference type="InterPro" id="IPR016181">
    <property type="entry name" value="Acyl_CoA_acyltransferase"/>
</dbReference>
<keyword evidence="3" id="KW-1185">Reference proteome</keyword>
<protein>
    <submittedName>
        <fullName evidence="2">GNAT family N-acetyltransferase</fullName>
    </submittedName>
</protein>
<organism evidence="2 3">
    <name type="scientific">Lentiprolixibacter aurantiacus</name>
    <dbReference type="NCBI Taxonomy" id="2993939"/>
    <lineage>
        <taxon>Bacteria</taxon>
        <taxon>Pseudomonadati</taxon>
        <taxon>Bacteroidota</taxon>
        <taxon>Flavobacteriia</taxon>
        <taxon>Flavobacteriales</taxon>
        <taxon>Flavobacteriaceae</taxon>
        <taxon>Lentiprolixibacter</taxon>
    </lineage>
</organism>
<sequence>MKLQGKHIYLRAIEPGDLDFLYELENNPELWEISGTAAPYSRHVLKQYLDNAHRDIFEVKQLRLCICDLNHKLLGLIDIFDFDPKNSRAGVGLVVSDPASRNHGYGREALELVIDYAFYTLNMRQLYAHIGEQNAQSIHLFTKLGFEKAGLLEDWTRYGKDFRNVLLFQKLNR</sequence>
<proteinExistence type="predicted"/>
<dbReference type="PROSITE" id="PS51186">
    <property type="entry name" value="GNAT"/>
    <property type="match status" value="1"/>
</dbReference>
<dbReference type="GO" id="GO:0016747">
    <property type="term" value="F:acyltransferase activity, transferring groups other than amino-acyl groups"/>
    <property type="evidence" value="ECO:0007669"/>
    <property type="project" value="InterPro"/>
</dbReference>
<dbReference type="PANTHER" id="PTHR43415">
    <property type="entry name" value="SPERMIDINE N(1)-ACETYLTRANSFERASE"/>
    <property type="match status" value="1"/>
</dbReference>
<dbReference type="Proteomes" id="UP001207116">
    <property type="component" value="Unassembled WGS sequence"/>
</dbReference>
<dbReference type="EMBL" id="JAPFQP010000002">
    <property type="protein sequence ID" value="MCX2719357.1"/>
    <property type="molecule type" value="Genomic_DNA"/>
</dbReference>
<dbReference type="Pfam" id="PF13302">
    <property type="entry name" value="Acetyltransf_3"/>
    <property type="match status" value="1"/>
</dbReference>
<evidence type="ECO:0000259" key="1">
    <source>
        <dbReference type="PROSITE" id="PS51186"/>
    </source>
</evidence>
<accession>A0AAE3SPC0</accession>
<dbReference type="PANTHER" id="PTHR43415:SF3">
    <property type="entry name" value="GNAT-FAMILY ACETYLTRANSFERASE"/>
    <property type="match status" value="1"/>
</dbReference>
<evidence type="ECO:0000313" key="3">
    <source>
        <dbReference type="Proteomes" id="UP001207116"/>
    </source>
</evidence>
<comment type="caution">
    <text evidence="2">The sequence shown here is derived from an EMBL/GenBank/DDBJ whole genome shotgun (WGS) entry which is preliminary data.</text>
</comment>
<feature type="domain" description="N-acetyltransferase" evidence="1">
    <location>
        <begin position="8"/>
        <end position="172"/>
    </location>
</feature>
<name>A0AAE3SPC0_9FLAO</name>
<evidence type="ECO:0000313" key="2">
    <source>
        <dbReference type="EMBL" id="MCX2719357.1"/>
    </source>
</evidence>
<dbReference type="SUPFAM" id="SSF55729">
    <property type="entry name" value="Acyl-CoA N-acyltransferases (Nat)"/>
    <property type="match status" value="1"/>
</dbReference>
<reference evidence="2" key="1">
    <citation type="submission" date="2022-11" db="EMBL/GenBank/DDBJ databases">
        <title>The characterization of three novel Bacteroidetes species and genomic analysis of their roles in tidal elemental geochemical cycles.</title>
        <authorList>
            <person name="Ma K.-J."/>
        </authorList>
    </citation>
    <scope>NUCLEOTIDE SEQUENCE</scope>
    <source>
        <strain evidence="2">M415</strain>
    </source>
</reference>